<evidence type="ECO:0000313" key="2">
    <source>
        <dbReference type="EMBL" id="EWM21417.1"/>
    </source>
</evidence>
<dbReference type="Proteomes" id="UP000019335">
    <property type="component" value="Unassembled WGS sequence"/>
</dbReference>
<gene>
    <name evidence="2" type="ORF">Naga_100147g18</name>
</gene>
<name>W7T3L9_9STRA</name>
<keyword evidence="3" id="KW-1185">Reference proteome</keyword>
<feature type="region of interest" description="Disordered" evidence="1">
    <location>
        <begin position="29"/>
        <end position="96"/>
    </location>
</feature>
<organism evidence="2 3">
    <name type="scientific">Nannochloropsis gaditana</name>
    <dbReference type="NCBI Taxonomy" id="72520"/>
    <lineage>
        <taxon>Eukaryota</taxon>
        <taxon>Sar</taxon>
        <taxon>Stramenopiles</taxon>
        <taxon>Ochrophyta</taxon>
        <taxon>Eustigmatophyceae</taxon>
        <taxon>Eustigmatales</taxon>
        <taxon>Monodopsidaceae</taxon>
        <taxon>Nannochloropsis</taxon>
    </lineage>
</organism>
<evidence type="ECO:0000313" key="3">
    <source>
        <dbReference type="Proteomes" id="UP000019335"/>
    </source>
</evidence>
<comment type="caution">
    <text evidence="2">The sequence shown here is derived from an EMBL/GenBank/DDBJ whole genome shotgun (WGS) entry which is preliminary data.</text>
</comment>
<feature type="compositionally biased region" description="Basic residues" evidence="1">
    <location>
        <begin position="54"/>
        <end position="66"/>
    </location>
</feature>
<protein>
    <submittedName>
        <fullName evidence="2">Uncharacterized protein</fullName>
    </submittedName>
</protein>
<proteinExistence type="predicted"/>
<dbReference type="EMBL" id="AZIL01002469">
    <property type="protein sequence ID" value="EWM21417.1"/>
    <property type="molecule type" value="Genomic_DNA"/>
</dbReference>
<feature type="region of interest" description="Disordered" evidence="1">
    <location>
        <begin position="128"/>
        <end position="149"/>
    </location>
</feature>
<evidence type="ECO:0000256" key="1">
    <source>
        <dbReference type="SAM" id="MobiDB-lite"/>
    </source>
</evidence>
<reference evidence="2 3" key="1">
    <citation type="journal article" date="2014" name="Mol. Plant">
        <title>Chromosome Scale Genome Assembly and Transcriptome Profiling of Nannochloropsis gaditana in Nitrogen Depletion.</title>
        <authorList>
            <person name="Corteggiani Carpinelli E."/>
            <person name="Telatin A."/>
            <person name="Vitulo N."/>
            <person name="Forcato C."/>
            <person name="D'Angelo M."/>
            <person name="Schiavon R."/>
            <person name="Vezzi A."/>
            <person name="Giacometti G.M."/>
            <person name="Morosinotto T."/>
            <person name="Valle G."/>
        </authorList>
    </citation>
    <scope>NUCLEOTIDE SEQUENCE [LARGE SCALE GENOMIC DNA]</scope>
    <source>
        <strain evidence="2 3">B-31</strain>
    </source>
</reference>
<sequence>MRLKAHAHRGSNHGRGLRMKMVAQKWSIKKSTSMPHLPANKKTQENRGAGEGSRRRRRERRRRHKMREQVERLMMVPGGMGGDGSLSKAQHDTRQPLQRLAARTALKLSVQHPAASLAVIEGPVEKVRGQQAGPQAGTEGEVKGGIEAG</sequence>
<feature type="compositionally biased region" description="Basic and acidic residues" evidence="1">
    <location>
        <begin position="140"/>
        <end position="149"/>
    </location>
</feature>
<dbReference type="OrthoDB" id="10616425at2759"/>
<dbReference type="AlphaFoldDB" id="W7T3L9"/>
<accession>W7T3L9</accession>